<reference evidence="1 2" key="1">
    <citation type="submission" date="2019-11" db="EMBL/GenBank/DDBJ databases">
        <title>The genome sequence of Methylocystis heyeri.</title>
        <authorList>
            <person name="Oshkin I.Y."/>
            <person name="Miroshnikov K."/>
            <person name="Dedysh S.N."/>
        </authorList>
    </citation>
    <scope>NUCLEOTIDE SEQUENCE [LARGE SCALE GENOMIC DNA]</scope>
    <source>
        <strain evidence="1 2">H2</strain>
    </source>
</reference>
<dbReference type="PANTHER" id="PTHR36922">
    <property type="entry name" value="BLL2446 PROTEIN"/>
    <property type="match status" value="1"/>
</dbReference>
<dbReference type="OrthoDB" id="338237at2"/>
<sequence length="175" mass="19151">MSYSMSRASLPALKTSLGVLSSLLDKAAAFCATKKIEDATLLQLRLAPDMFAFVRQVQIATDHAKNGASRLAGVEPPRYDDTETSLAQLKTRVDATINYLETLDPKAIDASEDREIVFAMGPNAKGRMKGDAYLAQYLLPNFYFHLTAAYAILRHNGVEIGKRDFLGAIPLEPVS</sequence>
<dbReference type="SUPFAM" id="SSF109854">
    <property type="entry name" value="DinB/YfiT-like putative metalloenzymes"/>
    <property type="match status" value="1"/>
</dbReference>
<dbReference type="RefSeq" id="WP_136496237.1">
    <property type="nucleotide sequence ID" value="NZ_CP046052.1"/>
</dbReference>
<dbReference type="InterPro" id="IPR018531">
    <property type="entry name" value="DUF1993"/>
</dbReference>
<evidence type="ECO:0000313" key="2">
    <source>
        <dbReference type="Proteomes" id="UP000309061"/>
    </source>
</evidence>
<dbReference type="InterPro" id="IPR034660">
    <property type="entry name" value="DinB/YfiT-like"/>
</dbReference>
<dbReference type="Proteomes" id="UP000309061">
    <property type="component" value="Chromosome"/>
</dbReference>
<gene>
    <name evidence="1" type="ORF">H2LOC_009810</name>
</gene>
<dbReference type="EMBL" id="CP046052">
    <property type="protein sequence ID" value="QGM45973.1"/>
    <property type="molecule type" value="Genomic_DNA"/>
</dbReference>
<evidence type="ECO:0000313" key="1">
    <source>
        <dbReference type="EMBL" id="QGM45973.1"/>
    </source>
</evidence>
<keyword evidence="2" id="KW-1185">Reference proteome</keyword>
<name>A0A6B8KHI9_9HYPH</name>
<dbReference type="Pfam" id="PF09351">
    <property type="entry name" value="DUF1993"/>
    <property type="match status" value="1"/>
</dbReference>
<protein>
    <submittedName>
        <fullName evidence="1">DUF1993 family protein</fullName>
    </submittedName>
</protein>
<dbReference type="PANTHER" id="PTHR36922:SF1">
    <property type="entry name" value="DUF1993 DOMAIN-CONTAINING PROTEIN"/>
    <property type="match status" value="1"/>
</dbReference>
<organism evidence="1 2">
    <name type="scientific">Methylocystis heyeri</name>
    <dbReference type="NCBI Taxonomy" id="391905"/>
    <lineage>
        <taxon>Bacteria</taxon>
        <taxon>Pseudomonadati</taxon>
        <taxon>Pseudomonadota</taxon>
        <taxon>Alphaproteobacteria</taxon>
        <taxon>Hyphomicrobiales</taxon>
        <taxon>Methylocystaceae</taxon>
        <taxon>Methylocystis</taxon>
    </lineage>
</organism>
<dbReference type="Gene3D" id="1.20.120.450">
    <property type="entry name" value="dinb family like domain"/>
    <property type="match status" value="1"/>
</dbReference>
<accession>A0A6B8KHI9</accession>
<dbReference type="AlphaFoldDB" id="A0A6B8KHI9"/>
<dbReference type="KEGG" id="mhey:H2LOC_009810"/>
<proteinExistence type="predicted"/>